<feature type="compositionally biased region" description="Acidic residues" evidence="1">
    <location>
        <begin position="314"/>
        <end position="325"/>
    </location>
</feature>
<feature type="region of interest" description="Disordered" evidence="1">
    <location>
        <begin position="283"/>
        <end position="327"/>
    </location>
</feature>
<feature type="region of interest" description="Disordered" evidence="1">
    <location>
        <begin position="145"/>
        <end position="164"/>
    </location>
</feature>
<sequence length="352" mass="36529">MTATAALTVKSATVEVTAGLAVTAATTGSMATGAVSTGLASTATGSPTASKATVKAITGPVGTATPTVSTVEPASTIIGSLTASTATVTATTRPAVTAISVPTVPTTGSPVVECNDRLARRTRVARSSRDRVLLAITVAVEDPSPVSTQHSTKVPESELAERVTPPATVLSPAIRCSGLRKGEWRQLSRHGWKKRKTIPCKHNTNFLVPGKGGRLSHLTHGIDYSEGEGEVMAHLNSAEASATSVITDAVTAFEAETVLNAIRTTELFPPVSDDDINLSPEDLACGYGSEEASNDESDDEMELPEPMCYVNEVDSSDSEDGDVDVSFDVPDNTLCSIASGGWKLFDEDHSGK</sequence>
<protein>
    <submittedName>
        <fullName evidence="2">Uncharacterized protein</fullName>
    </submittedName>
</protein>
<gene>
    <name evidence="2" type="ORF">F444_01915</name>
</gene>
<name>A0A081AZ43_PHYNI</name>
<accession>A0A081AZ43</accession>
<proteinExistence type="predicted"/>
<dbReference type="AlphaFoldDB" id="A0A081AZ43"/>
<feature type="compositionally biased region" description="Acidic residues" evidence="1">
    <location>
        <begin position="292"/>
        <end position="303"/>
    </location>
</feature>
<evidence type="ECO:0000256" key="1">
    <source>
        <dbReference type="SAM" id="MobiDB-lite"/>
    </source>
</evidence>
<organism evidence="2 3">
    <name type="scientific">Phytophthora nicotianae P1976</name>
    <dbReference type="NCBI Taxonomy" id="1317066"/>
    <lineage>
        <taxon>Eukaryota</taxon>
        <taxon>Sar</taxon>
        <taxon>Stramenopiles</taxon>
        <taxon>Oomycota</taxon>
        <taxon>Peronosporomycetes</taxon>
        <taxon>Peronosporales</taxon>
        <taxon>Peronosporaceae</taxon>
        <taxon>Phytophthora</taxon>
    </lineage>
</organism>
<dbReference type="Proteomes" id="UP000028582">
    <property type="component" value="Unassembled WGS sequence"/>
</dbReference>
<evidence type="ECO:0000313" key="2">
    <source>
        <dbReference type="EMBL" id="ETO84154.1"/>
    </source>
</evidence>
<reference evidence="2 3" key="1">
    <citation type="submission" date="2013-11" db="EMBL/GenBank/DDBJ databases">
        <title>The Genome Sequence of Phytophthora parasitica P1976.</title>
        <authorList>
            <consortium name="The Broad Institute Genomics Platform"/>
            <person name="Russ C."/>
            <person name="Tyler B."/>
            <person name="Panabieres F."/>
            <person name="Shan W."/>
            <person name="Tripathy S."/>
            <person name="Grunwald N."/>
            <person name="Machado M."/>
            <person name="Johnson C.S."/>
            <person name="Walker B."/>
            <person name="Young S."/>
            <person name="Zeng Q."/>
            <person name="Gargeya S."/>
            <person name="Fitzgerald M."/>
            <person name="Haas B."/>
            <person name="Abouelleil A."/>
            <person name="Allen A.W."/>
            <person name="Alvarado L."/>
            <person name="Arachchi H.M."/>
            <person name="Berlin A.M."/>
            <person name="Chapman S.B."/>
            <person name="Gainer-Dewar J."/>
            <person name="Goldberg J."/>
            <person name="Griggs A."/>
            <person name="Gujja S."/>
            <person name="Hansen M."/>
            <person name="Howarth C."/>
            <person name="Imamovic A."/>
            <person name="Ireland A."/>
            <person name="Larimer J."/>
            <person name="McCowan C."/>
            <person name="Murphy C."/>
            <person name="Pearson M."/>
            <person name="Poon T.W."/>
            <person name="Priest M."/>
            <person name="Roberts A."/>
            <person name="Saif S."/>
            <person name="Shea T."/>
            <person name="Sisk P."/>
            <person name="Sykes S."/>
            <person name="Wortman J."/>
            <person name="Nusbaum C."/>
            <person name="Birren B."/>
        </authorList>
    </citation>
    <scope>NUCLEOTIDE SEQUENCE [LARGE SCALE GENOMIC DNA]</scope>
    <source>
        <strain evidence="2 3">P1976</strain>
    </source>
</reference>
<dbReference type="OrthoDB" id="125696at2759"/>
<dbReference type="EMBL" id="ANJA01000356">
    <property type="protein sequence ID" value="ETO84154.1"/>
    <property type="molecule type" value="Genomic_DNA"/>
</dbReference>
<comment type="caution">
    <text evidence="2">The sequence shown here is derived from an EMBL/GenBank/DDBJ whole genome shotgun (WGS) entry which is preliminary data.</text>
</comment>
<evidence type="ECO:0000313" key="3">
    <source>
        <dbReference type="Proteomes" id="UP000028582"/>
    </source>
</evidence>